<dbReference type="EMBL" id="GBRH01241965">
    <property type="protein sequence ID" value="JAD55930.1"/>
    <property type="molecule type" value="Transcribed_RNA"/>
</dbReference>
<evidence type="ECO:0000313" key="2">
    <source>
        <dbReference type="EMBL" id="JAD55930.1"/>
    </source>
</evidence>
<organism evidence="2">
    <name type="scientific">Arundo donax</name>
    <name type="common">Giant reed</name>
    <name type="synonym">Donax arundinaceus</name>
    <dbReference type="NCBI Taxonomy" id="35708"/>
    <lineage>
        <taxon>Eukaryota</taxon>
        <taxon>Viridiplantae</taxon>
        <taxon>Streptophyta</taxon>
        <taxon>Embryophyta</taxon>
        <taxon>Tracheophyta</taxon>
        <taxon>Spermatophyta</taxon>
        <taxon>Magnoliopsida</taxon>
        <taxon>Liliopsida</taxon>
        <taxon>Poales</taxon>
        <taxon>Poaceae</taxon>
        <taxon>PACMAD clade</taxon>
        <taxon>Arundinoideae</taxon>
        <taxon>Arundineae</taxon>
        <taxon>Arundo</taxon>
    </lineage>
</organism>
<accession>A0A0A9B423</accession>
<feature type="region of interest" description="Disordered" evidence="1">
    <location>
        <begin position="1"/>
        <end position="30"/>
    </location>
</feature>
<feature type="compositionally biased region" description="Polar residues" evidence="1">
    <location>
        <begin position="20"/>
        <end position="30"/>
    </location>
</feature>
<proteinExistence type="predicted"/>
<evidence type="ECO:0000256" key="1">
    <source>
        <dbReference type="SAM" id="MobiDB-lite"/>
    </source>
</evidence>
<protein>
    <submittedName>
        <fullName evidence="2">Uncharacterized protein</fullName>
    </submittedName>
</protein>
<name>A0A0A9B423_ARUDO</name>
<reference evidence="2" key="1">
    <citation type="submission" date="2014-09" db="EMBL/GenBank/DDBJ databases">
        <authorList>
            <person name="Magalhaes I.L.F."/>
            <person name="Oliveira U."/>
            <person name="Santos F.R."/>
            <person name="Vidigal T.H.D.A."/>
            <person name="Brescovit A.D."/>
            <person name="Santos A.J."/>
        </authorList>
    </citation>
    <scope>NUCLEOTIDE SEQUENCE</scope>
    <source>
        <tissue evidence="2">Shoot tissue taken approximately 20 cm above the soil surface</tissue>
    </source>
</reference>
<reference evidence="2" key="2">
    <citation type="journal article" date="2015" name="Data Brief">
        <title>Shoot transcriptome of the giant reed, Arundo donax.</title>
        <authorList>
            <person name="Barrero R.A."/>
            <person name="Guerrero F.D."/>
            <person name="Moolhuijzen P."/>
            <person name="Goolsby J.A."/>
            <person name="Tidwell J."/>
            <person name="Bellgard S.E."/>
            <person name="Bellgard M.I."/>
        </authorList>
    </citation>
    <scope>NUCLEOTIDE SEQUENCE</scope>
    <source>
        <tissue evidence="2">Shoot tissue taken approximately 20 cm above the soil surface</tissue>
    </source>
</reference>
<feature type="compositionally biased region" description="Low complexity" evidence="1">
    <location>
        <begin position="1"/>
        <end position="19"/>
    </location>
</feature>
<sequence length="49" mass="5441">MNKSSTSRSNHASRSKSNAVTKQGNKNTSSFQENIYTCGSFWTLRTSPL</sequence>
<dbReference type="AlphaFoldDB" id="A0A0A9B423"/>